<dbReference type="Pfam" id="PF05970">
    <property type="entry name" value="PIF1"/>
    <property type="match status" value="1"/>
</dbReference>
<keyword evidence="1" id="KW-0234">DNA repair</keyword>
<dbReference type="PANTHER" id="PTHR47642">
    <property type="entry name" value="ATP-DEPENDENT DNA HELICASE"/>
    <property type="match status" value="1"/>
</dbReference>
<dbReference type="InterPro" id="IPR027785">
    <property type="entry name" value="UvrD-like_helicase_C"/>
</dbReference>
<reference evidence="5" key="1">
    <citation type="journal article" date="2021" name="Elife">
        <title>Highly contiguous assemblies of 101 drosophilid genomes.</title>
        <authorList>
            <person name="Kim B.Y."/>
            <person name="Wang J.R."/>
            <person name="Miller D.E."/>
            <person name="Barmina O."/>
            <person name="Delaney E."/>
            <person name="Thompson A."/>
            <person name="Comeault A.A."/>
            <person name="Peede D."/>
            <person name="D'Agostino E.R."/>
            <person name="Pelaez J."/>
            <person name="Aguilar J.M."/>
            <person name="Haji D."/>
            <person name="Matsunaga T."/>
            <person name="Armstrong E.E."/>
            <person name="Zych M."/>
            <person name="Ogawa Y."/>
            <person name="Stamenkovic-Radak M."/>
            <person name="Jelic M."/>
            <person name="Veselinovic M.S."/>
            <person name="Tanaskovic M."/>
            <person name="Eric P."/>
            <person name="Gao J.J."/>
            <person name="Katoh T.K."/>
            <person name="Toda M.J."/>
            <person name="Watabe H."/>
            <person name="Watada M."/>
            <person name="Davis J.S."/>
            <person name="Moyle L.C."/>
            <person name="Manoli G."/>
            <person name="Bertolini E."/>
            <person name="Kostal V."/>
            <person name="Hawley R.S."/>
            <person name="Takahashi A."/>
            <person name="Jones C.D."/>
            <person name="Price D.K."/>
            <person name="Whiteman N."/>
            <person name="Kopp A."/>
            <person name="Matute D.R."/>
            <person name="Petrov D.A."/>
        </authorList>
    </citation>
    <scope>NUCLEOTIDE SEQUENCE [LARGE SCALE GENOMIC DNA]</scope>
</reference>
<dbReference type="SUPFAM" id="SSF52540">
    <property type="entry name" value="P-loop containing nucleoside triphosphate hydrolases"/>
    <property type="match status" value="1"/>
</dbReference>
<dbReference type="Gene3D" id="3.40.50.300">
    <property type="entry name" value="P-loop containing nucleotide triphosphate hydrolases"/>
    <property type="match status" value="1"/>
</dbReference>
<keyword evidence="1" id="KW-0547">Nucleotide-binding</keyword>
<comment type="cofactor">
    <cofactor evidence="1">
        <name>Mg(2+)</name>
        <dbReference type="ChEBI" id="CHEBI:18420"/>
    </cofactor>
</comment>
<dbReference type="InterPro" id="IPR027417">
    <property type="entry name" value="P-loop_NTPase"/>
</dbReference>
<protein>
    <recommendedName>
        <fullName evidence="1">ATP-dependent DNA helicase</fullName>
        <ecNumber evidence="1">5.6.2.3</ecNumber>
    </recommendedName>
</protein>
<keyword evidence="1" id="KW-0347">Helicase</keyword>
<dbReference type="GeneID" id="123037826"/>
<reference evidence="4" key="2">
    <citation type="submission" date="2025-05" db="UniProtKB">
        <authorList>
            <consortium name="EnsemblMetazoa"/>
        </authorList>
    </citation>
    <scope>IDENTIFICATION</scope>
</reference>
<dbReference type="CDD" id="cd18809">
    <property type="entry name" value="SF1_C_RecD"/>
    <property type="match status" value="1"/>
</dbReference>
<accession>A0ABM5JC44</accession>
<dbReference type="PANTHER" id="PTHR47642:SF5">
    <property type="entry name" value="ATP-DEPENDENT DNA HELICASE"/>
    <property type="match status" value="1"/>
</dbReference>
<name>A0ABM5JC44_DRORH</name>
<feature type="domain" description="UvrD-like helicase C-terminal" evidence="3">
    <location>
        <begin position="277"/>
        <end position="319"/>
    </location>
</feature>
<keyword evidence="1" id="KW-0067">ATP-binding</keyword>
<comment type="similarity">
    <text evidence="1">Belongs to the helicase family.</text>
</comment>
<dbReference type="RefSeq" id="XP_044316392.1">
    <property type="nucleotide sequence ID" value="XM_044460457.1"/>
</dbReference>
<comment type="catalytic activity">
    <reaction evidence="1">
        <text>ATP + H2O = ADP + phosphate + H(+)</text>
        <dbReference type="Rhea" id="RHEA:13065"/>
        <dbReference type="ChEBI" id="CHEBI:15377"/>
        <dbReference type="ChEBI" id="CHEBI:15378"/>
        <dbReference type="ChEBI" id="CHEBI:30616"/>
        <dbReference type="ChEBI" id="CHEBI:43474"/>
        <dbReference type="ChEBI" id="CHEBI:456216"/>
        <dbReference type="EC" id="5.6.2.3"/>
    </reaction>
</comment>
<keyword evidence="1" id="KW-0227">DNA damage</keyword>
<evidence type="ECO:0000256" key="1">
    <source>
        <dbReference type="RuleBase" id="RU363044"/>
    </source>
</evidence>
<evidence type="ECO:0000313" key="4">
    <source>
        <dbReference type="EnsemblMetazoa" id="XP_044316392.1"/>
    </source>
</evidence>
<keyword evidence="5" id="KW-1185">Reference proteome</keyword>
<dbReference type="EnsemblMetazoa" id="XM_044460457.1">
    <property type="protein sequence ID" value="XP_044316392.1"/>
    <property type="gene ID" value="LOC123037826"/>
</dbReference>
<evidence type="ECO:0000313" key="5">
    <source>
        <dbReference type="Proteomes" id="UP001652680"/>
    </source>
</evidence>
<dbReference type="InterPro" id="IPR010285">
    <property type="entry name" value="DNA_helicase_pif1-like_DEAD"/>
</dbReference>
<organism evidence="4 5">
    <name type="scientific">Drosophila rhopaloa</name>
    <name type="common">Fruit fly</name>
    <dbReference type="NCBI Taxonomy" id="1041015"/>
    <lineage>
        <taxon>Eukaryota</taxon>
        <taxon>Metazoa</taxon>
        <taxon>Ecdysozoa</taxon>
        <taxon>Arthropoda</taxon>
        <taxon>Hexapoda</taxon>
        <taxon>Insecta</taxon>
        <taxon>Pterygota</taxon>
        <taxon>Neoptera</taxon>
        <taxon>Endopterygota</taxon>
        <taxon>Diptera</taxon>
        <taxon>Brachycera</taxon>
        <taxon>Muscomorpha</taxon>
        <taxon>Ephydroidea</taxon>
        <taxon>Drosophilidae</taxon>
        <taxon>Drosophila</taxon>
        <taxon>Sophophora</taxon>
    </lineage>
</organism>
<dbReference type="Pfam" id="PF13538">
    <property type="entry name" value="UvrD_C_2"/>
    <property type="match status" value="1"/>
</dbReference>
<sequence>MFSHLDSRLKQIFSNVDTPFGGISVIVFGDLRQLRPVCDRWIFQPPSHDPYSAIFGSHLWSPFRFFELTEIMRQRDDQPFAIALNNMASGQMSSEDIVLLRGRTSVESQIPNDAIHLFSSNQDTDRYNREKLNSIPTDQFISEAIDSVKSAHITSEQGNRCLEQARALKTSETQGLCSSLILKTTAKYMMTVNVDTSDGLVNGATGVLREIGFNTSNSPNILWIQFLDDSIGVAARSKCSHRQEASWTPVVKIIKSFQINSNQATTIDRKQFPVVPAEAITIHKSQGATYSKVVVHTSPSMQRAALYVACSRATSAAGLYIIGPFVPQDPPRDRLPRKSSENCVPLSY</sequence>
<dbReference type="InterPro" id="IPR051055">
    <property type="entry name" value="PIF1_helicase"/>
</dbReference>
<keyword evidence="1" id="KW-0378">Hydrolase</keyword>
<dbReference type="Proteomes" id="UP001652680">
    <property type="component" value="Unassembled WGS sequence"/>
</dbReference>
<keyword evidence="1" id="KW-0233">DNA recombination</keyword>
<dbReference type="EC" id="5.6.2.3" evidence="1"/>
<feature type="domain" description="DNA helicase Pif1-like DEAD-box helicase" evidence="2">
    <location>
        <begin position="2"/>
        <end position="87"/>
    </location>
</feature>
<evidence type="ECO:0000259" key="3">
    <source>
        <dbReference type="Pfam" id="PF13538"/>
    </source>
</evidence>
<proteinExistence type="inferred from homology"/>
<evidence type="ECO:0000259" key="2">
    <source>
        <dbReference type="Pfam" id="PF05970"/>
    </source>
</evidence>